<evidence type="ECO:0000256" key="1">
    <source>
        <dbReference type="SAM" id="MobiDB-lite"/>
    </source>
</evidence>
<evidence type="ECO:0000313" key="2">
    <source>
        <dbReference type="EMBL" id="KAF2112250.1"/>
    </source>
</evidence>
<reference evidence="2" key="1">
    <citation type="journal article" date="2020" name="Stud. Mycol.">
        <title>101 Dothideomycetes genomes: a test case for predicting lifestyles and emergence of pathogens.</title>
        <authorList>
            <person name="Haridas S."/>
            <person name="Albert R."/>
            <person name="Binder M."/>
            <person name="Bloem J."/>
            <person name="Labutti K."/>
            <person name="Salamov A."/>
            <person name="Andreopoulos B."/>
            <person name="Baker S."/>
            <person name="Barry K."/>
            <person name="Bills G."/>
            <person name="Bluhm B."/>
            <person name="Cannon C."/>
            <person name="Castanera R."/>
            <person name="Culley D."/>
            <person name="Daum C."/>
            <person name="Ezra D."/>
            <person name="Gonzalez J."/>
            <person name="Henrissat B."/>
            <person name="Kuo A."/>
            <person name="Liang C."/>
            <person name="Lipzen A."/>
            <person name="Lutzoni F."/>
            <person name="Magnuson J."/>
            <person name="Mondo S."/>
            <person name="Nolan M."/>
            <person name="Ohm R."/>
            <person name="Pangilinan J."/>
            <person name="Park H.-J."/>
            <person name="Ramirez L."/>
            <person name="Alfaro M."/>
            <person name="Sun H."/>
            <person name="Tritt A."/>
            <person name="Yoshinaga Y."/>
            <person name="Zwiers L.-H."/>
            <person name="Turgeon B."/>
            <person name="Goodwin S."/>
            <person name="Spatafora J."/>
            <person name="Crous P."/>
            <person name="Grigoriev I."/>
        </authorList>
    </citation>
    <scope>NUCLEOTIDE SEQUENCE</scope>
    <source>
        <strain evidence="2">CBS 627.86</strain>
    </source>
</reference>
<dbReference type="EMBL" id="ML977331">
    <property type="protein sequence ID" value="KAF2112250.1"/>
    <property type="molecule type" value="Genomic_DNA"/>
</dbReference>
<dbReference type="OrthoDB" id="3800526at2759"/>
<dbReference type="AlphaFoldDB" id="A0A6A5YYR3"/>
<name>A0A6A5YYR3_9PLEO</name>
<keyword evidence="3" id="KW-1185">Reference proteome</keyword>
<protein>
    <submittedName>
        <fullName evidence="2">Uncharacterized protein</fullName>
    </submittedName>
</protein>
<dbReference type="Proteomes" id="UP000799770">
    <property type="component" value="Unassembled WGS sequence"/>
</dbReference>
<accession>A0A6A5YYR3</accession>
<feature type="compositionally biased region" description="Polar residues" evidence="1">
    <location>
        <begin position="158"/>
        <end position="174"/>
    </location>
</feature>
<sequence>MEDELGPNINDFFRTHKKAADLHYLKHAGKFPGVFQVPVCRNKSGEAISSVWDTKARNFPCICGEHRWTKEHNVYEEADVNERFYMLSRLYASEDFEDFCHHELHCKGENKHNWQFQIEEGMPPKDPELKHAWKKCKKPQAHTTHGNVEAGRKEGAAENQNPANSGKGSLNASESFDLCGDGLLWRA</sequence>
<proteinExistence type="predicted"/>
<feature type="region of interest" description="Disordered" evidence="1">
    <location>
        <begin position="134"/>
        <end position="174"/>
    </location>
</feature>
<gene>
    <name evidence="2" type="ORF">BDV96DRAFT_649057</name>
</gene>
<organism evidence="2 3">
    <name type="scientific">Lophiotrema nucula</name>
    <dbReference type="NCBI Taxonomy" id="690887"/>
    <lineage>
        <taxon>Eukaryota</taxon>
        <taxon>Fungi</taxon>
        <taxon>Dikarya</taxon>
        <taxon>Ascomycota</taxon>
        <taxon>Pezizomycotina</taxon>
        <taxon>Dothideomycetes</taxon>
        <taxon>Pleosporomycetidae</taxon>
        <taxon>Pleosporales</taxon>
        <taxon>Lophiotremataceae</taxon>
        <taxon>Lophiotrema</taxon>
    </lineage>
</organism>
<evidence type="ECO:0000313" key="3">
    <source>
        <dbReference type="Proteomes" id="UP000799770"/>
    </source>
</evidence>